<dbReference type="Gene3D" id="1.10.260.40">
    <property type="entry name" value="lambda repressor-like DNA-binding domains"/>
    <property type="match status" value="1"/>
</dbReference>
<evidence type="ECO:0000313" key="2">
    <source>
        <dbReference type="EMBL" id="MDQ0480387.1"/>
    </source>
</evidence>
<dbReference type="InterPro" id="IPR010982">
    <property type="entry name" value="Lambda_DNA-bd_dom_sf"/>
</dbReference>
<dbReference type="GO" id="GO:0003677">
    <property type="term" value="F:DNA binding"/>
    <property type="evidence" value="ECO:0007669"/>
    <property type="project" value="UniProtKB-KW"/>
</dbReference>
<dbReference type="SMART" id="SM00530">
    <property type="entry name" value="HTH_XRE"/>
    <property type="match status" value="1"/>
</dbReference>
<gene>
    <name evidence="2" type="ORF">QOZ93_002135</name>
</gene>
<organism evidence="2 3">
    <name type="scientific">Hathewaya limosa</name>
    <name type="common">Clostridium limosum</name>
    <dbReference type="NCBI Taxonomy" id="1536"/>
    <lineage>
        <taxon>Bacteria</taxon>
        <taxon>Bacillati</taxon>
        <taxon>Bacillota</taxon>
        <taxon>Clostridia</taxon>
        <taxon>Eubacteriales</taxon>
        <taxon>Clostridiaceae</taxon>
        <taxon>Hathewaya</taxon>
    </lineage>
</organism>
<proteinExistence type="predicted"/>
<name>A0ABU0JWU8_HATLI</name>
<accession>A0ABU0JWU8</accession>
<protein>
    <submittedName>
        <fullName evidence="2">DNA-binding XRE family transcriptional regulator</fullName>
    </submittedName>
</protein>
<feature type="domain" description="HTH cro/C1-type" evidence="1">
    <location>
        <begin position="14"/>
        <end position="48"/>
    </location>
</feature>
<dbReference type="Proteomes" id="UP001224418">
    <property type="component" value="Unassembled WGS sequence"/>
</dbReference>
<dbReference type="RefSeq" id="WP_307356350.1">
    <property type="nucleotide sequence ID" value="NZ_BAAACJ010000031.1"/>
</dbReference>
<keyword evidence="3" id="KW-1185">Reference proteome</keyword>
<dbReference type="Pfam" id="PF01381">
    <property type="entry name" value="HTH_3"/>
    <property type="match status" value="1"/>
</dbReference>
<evidence type="ECO:0000259" key="1">
    <source>
        <dbReference type="PROSITE" id="PS50943"/>
    </source>
</evidence>
<dbReference type="InterPro" id="IPR001387">
    <property type="entry name" value="Cro/C1-type_HTH"/>
</dbReference>
<dbReference type="SUPFAM" id="SSF47413">
    <property type="entry name" value="lambda repressor-like DNA-binding domains"/>
    <property type="match status" value="1"/>
</dbReference>
<reference evidence="2 3" key="1">
    <citation type="submission" date="2023-07" db="EMBL/GenBank/DDBJ databases">
        <title>Genomic Encyclopedia of Type Strains, Phase IV (KMG-IV): sequencing the most valuable type-strain genomes for metagenomic binning, comparative biology and taxonomic classification.</title>
        <authorList>
            <person name="Goeker M."/>
        </authorList>
    </citation>
    <scope>NUCLEOTIDE SEQUENCE [LARGE SCALE GENOMIC DNA]</scope>
    <source>
        <strain evidence="2 3">DSM 1400</strain>
    </source>
</reference>
<keyword evidence="2" id="KW-0238">DNA-binding</keyword>
<sequence>MNRNEFIEKIDSKLKLIRNEKEFSQDKMSEILGISKKTLVQIEKGRASLGWSGAVVVCSLFKDSEIIQMILGEDIDDIIKSLAFGKCEIKGNKTMGGKVWWRDIVISNEYKLQQNVVSGHYRILNKDNMRIVSSFDKGYMENRLKELSEV</sequence>
<dbReference type="CDD" id="cd00093">
    <property type="entry name" value="HTH_XRE"/>
    <property type="match status" value="1"/>
</dbReference>
<dbReference type="EMBL" id="JAUSWN010000018">
    <property type="protein sequence ID" value="MDQ0480387.1"/>
    <property type="molecule type" value="Genomic_DNA"/>
</dbReference>
<comment type="caution">
    <text evidence="2">The sequence shown here is derived from an EMBL/GenBank/DDBJ whole genome shotgun (WGS) entry which is preliminary data.</text>
</comment>
<dbReference type="PROSITE" id="PS50943">
    <property type="entry name" value="HTH_CROC1"/>
    <property type="match status" value="1"/>
</dbReference>
<evidence type="ECO:0000313" key="3">
    <source>
        <dbReference type="Proteomes" id="UP001224418"/>
    </source>
</evidence>